<reference evidence="4" key="1">
    <citation type="submission" date="2016-10" db="EMBL/GenBank/DDBJ databases">
        <authorList>
            <person name="Varghese N."/>
            <person name="Submissions S."/>
        </authorList>
    </citation>
    <scope>NUCLEOTIDE SEQUENCE [LARGE SCALE GENOMIC DNA]</scope>
    <source>
        <strain evidence="4">DSM 15719</strain>
    </source>
</reference>
<protein>
    <submittedName>
        <fullName evidence="3">Dipeptidyl aminopeptidase/acylaminoacyl peptidase</fullName>
    </submittedName>
</protein>
<evidence type="ECO:0000256" key="1">
    <source>
        <dbReference type="ARBA" id="ARBA00022801"/>
    </source>
</evidence>
<dbReference type="Gene3D" id="3.40.50.1820">
    <property type="entry name" value="alpha/beta hydrolase"/>
    <property type="match status" value="1"/>
</dbReference>
<dbReference type="Pfam" id="PF00326">
    <property type="entry name" value="Peptidase_S9"/>
    <property type="match status" value="1"/>
</dbReference>
<name>A0A1H9MVB5_FLAFI</name>
<dbReference type="InterPro" id="IPR011042">
    <property type="entry name" value="6-blade_b-propeller_TolB-like"/>
</dbReference>
<dbReference type="InterPro" id="IPR001375">
    <property type="entry name" value="Peptidase_S9_cat"/>
</dbReference>
<evidence type="ECO:0000259" key="2">
    <source>
        <dbReference type="Pfam" id="PF00326"/>
    </source>
</evidence>
<keyword evidence="1" id="KW-0378">Hydrolase</keyword>
<organism evidence="3 4">
    <name type="scientific">Flavobacterium frigoris</name>
    <dbReference type="NCBI Taxonomy" id="229204"/>
    <lineage>
        <taxon>Bacteria</taxon>
        <taxon>Pseudomonadati</taxon>
        <taxon>Bacteroidota</taxon>
        <taxon>Flavobacteriia</taxon>
        <taxon>Flavobacteriales</taxon>
        <taxon>Flavobacteriaceae</taxon>
        <taxon>Flavobacterium</taxon>
    </lineage>
</organism>
<dbReference type="GO" id="GO:0004177">
    <property type="term" value="F:aminopeptidase activity"/>
    <property type="evidence" value="ECO:0007669"/>
    <property type="project" value="UniProtKB-KW"/>
</dbReference>
<dbReference type="OrthoDB" id="9812921at2"/>
<dbReference type="SUPFAM" id="SSF53474">
    <property type="entry name" value="alpha/beta-Hydrolases"/>
    <property type="match status" value="1"/>
</dbReference>
<proteinExistence type="predicted"/>
<dbReference type="RefSeq" id="WP_083380479.1">
    <property type="nucleotide sequence ID" value="NZ_CBCRVS010000009.1"/>
</dbReference>
<dbReference type="InterPro" id="IPR029058">
    <property type="entry name" value="AB_hydrolase_fold"/>
</dbReference>
<dbReference type="Gene3D" id="2.120.10.30">
    <property type="entry name" value="TolB, C-terminal domain"/>
    <property type="match status" value="1"/>
</dbReference>
<dbReference type="SUPFAM" id="SSF82171">
    <property type="entry name" value="DPP6 N-terminal domain-like"/>
    <property type="match status" value="1"/>
</dbReference>
<keyword evidence="3" id="KW-0645">Protease</keyword>
<dbReference type="PANTHER" id="PTHR42776">
    <property type="entry name" value="SERINE PEPTIDASE S9 FAMILY MEMBER"/>
    <property type="match status" value="1"/>
</dbReference>
<keyword evidence="3" id="KW-0031">Aminopeptidase</keyword>
<dbReference type="GO" id="GO:0006508">
    <property type="term" value="P:proteolysis"/>
    <property type="evidence" value="ECO:0007669"/>
    <property type="project" value="InterPro"/>
</dbReference>
<accession>A0A1H9MVB5</accession>
<feature type="domain" description="Peptidase S9 prolyl oligopeptidase catalytic" evidence="2">
    <location>
        <begin position="702"/>
        <end position="872"/>
    </location>
</feature>
<sequence length="879" mass="100948">MKNKKNRTSLVSKRILVYLSIMASLLISLNGFSQNKDKKELTANDYHLWSSLRAGQLSESGKWMSFALYYDSGNDTLFVKSTIATTLYNFPGASKGAFIGDKWFSAMSRKGELLITDLSTTKQQTVEQVVSYDLRVGTTDIIFMKKKSDEKKQLEIKNVESGNSLVLNNVENYWYNSKADAVAYTTKSEKSTTLSLLNLSDKTTTLIASTTEGFDYSDTVWQHSGNSIAFLQQPLDDEKKTARTSVGYYSIDGHKLYTFNPAQHDDFPTDMEVISSSFEKLSISDDGSRIFFGMEKTTAPIDPLQTQIWNADDKFLYPVKVNNDNWNKIAKVAVWWPQQNRFSPITDNEFPKMMLSGDQKYAFIYNPATYEPQENRDAPLDIYILNLETGERKLVLQNQSTGGGTSISIFEKHIAYFKNKDWWIYDITRGLHRNLTKELGVFFSDNESDWPEEASPFGNPAWIQADNTLLVYDKYDIWSIALDGSSARRLTKGRENKTTYRIAPQSPQLYDKMNYDGGYKIMYQPSERLVLKTEALEHKGYCFWDKKNGVQPLLDKKMHTSRLLAGQNNDCYVYQEENYNFPPRLLFKQNSNSKEKVLFQSNPQHFKYNWGRSKLISYTNSKGTILNGVLFYPANYNSQIKYPMIVHLYEKQSKELYKYVNPSQNNPTGFNISNFTSNGYFVFLPDIVYEIENPGPSAVDCVVSATKKVIDSESIDRSRIGLTGHSYGGYETDYIITQTDMFAAAVAGAAITDFVNGYLWVVPGYGIPNFYHYEFGQLRIGKSLYEDYPAYLRNSPLYHADKVNTPLLSWAGDQDGQVDHNQTIEFYLALRRLGKINTMLLYPRANHVLMEKKHQEDLTQRIEQWFDYYLKGNKKPEWL</sequence>
<evidence type="ECO:0000313" key="3">
    <source>
        <dbReference type="EMBL" id="SER27457.1"/>
    </source>
</evidence>
<dbReference type="PANTHER" id="PTHR42776:SF27">
    <property type="entry name" value="DIPEPTIDYL PEPTIDASE FAMILY MEMBER 6"/>
    <property type="match status" value="1"/>
</dbReference>
<evidence type="ECO:0000313" key="4">
    <source>
        <dbReference type="Proteomes" id="UP000183658"/>
    </source>
</evidence>
<gene>
    <name evidence="3" type="ORF">SAMN05444355_10928</name>
</gene>
<dbReference type="EMBL" id="FOFZ01000009">
    <property type="protein sequence ID" value="SER27457.1"/>
    <property type="molecule type" value="Genomic_DNA"/>
</dbReference>
<dbReference type="AlphaFoldDB" id="A0A1H9MVB5"/>
<keyword evidence="4" id="KW-1185">Reference proteome</keyword>
<dbReference type="Proteomes" id="UP000183658">
    <property type="component" value="Unassembled WGS sequence"/>
</dbReference>
<dbReference type="GO" id="GO:0004252">
    <property type="term" value="F:serine-type endopeptidase activity"/>
    <property type="evidence" value="ECO:0007669"/>
    <property type="project" value="TreeGrafter"/>
</dbReference>